<dbReference type="EMBL" id="CP090033">
    <property type="protein sequence ID" value="UPK93522.1"/>
    <property type="molecule type" value="Genomic_DNA"/>
</dbReference>
<gene>
    <name evidence="1" type="ORF">LCI18_004457</name>
</gene>
<evidence type="ECO:0000313" key="2">
    <source>
        <dbReference type="Proteomes" id="UP000830768"/>
    </source>
</evidence>
<dbReference type="Proteomes" id="UP000830768">
    <property type="component" value="Chromosome 4"/>
</dbReference>
<proteinExistence type="predicted"/>
<evidence type="ECO:0000313" key="1">
    <source>
        <dbReference type="EMBL" id="UPK93522.1"/>
    </source>
</evidence>
<reference evidence="1" key="1">
    <citation type="submission" date="2021-11" db="EMBL/GenBank/DDBJ databases">
        <title>Fusarium solani-melongenae Genome sequencing and assembly.</title>
        <authorList>
            <person name="Xie S."/>
            <person name="Huang L."/>
            <person name="Zhang X."/>
        </authorList>
    </citation>
    <scope>NUCLEOTIDE SEQUENCE</scope>
    <source>
        <strain evidence="1">CRI 24-3</strain>
    </source>
</reference>
<keyword evidence="2" id="KW-1185">Reference proteome</keyword>
<protein>
    <submittedName>
        <fullName evidence="1">Uncharacterized protein</fullName>
    </submittedName>
</protein>
<sequence>MPSRRPAKRSWDHASRLATRHIMPLGHWHGRFASGPRYRALAHDKTEDADNSVPRLTPSTPSISTSIRWAESTCPPPSSTSSRSTPLSDGSQPQQAKPLRHAISVCVKAQTPACRLRLAVSCVTVGLLFNKDSTCRPISPCSLSRHSGRAPDVLQPCNAMPARSGTASDP</sequence>
<organism evidence="1 2">
    <name type="scientific">Fusarium solani subsp. cucurbitae</name>
    <name type="common">Neocosmosporum cucurbitae</name>
    <dbReference type="NCBI Taxonomy" id="2747967"/>
    <lineage>
        <taxon>Eukaryota</taxon>
        <taxon>Fungi</taxon>
        <taxon>Dikarya</taxon>
        <taxon>Ascomycota</taxon>
        <taxon>Pezizomycotina</taxon>
        <taxon>Sordariomycetes</taxon>
        <taxon>Hypocreomycetidae</taxon>
        <taxon>Hypocreales</taxon>
        <taxon>Nectriaceae</taxon>
        <taxon>Fusarium</taxon>
        <taxon>Fusarium solani species complex</taxon>
    </lineage>
</organism>
<accession>A0ACD3YX22</accession>
<name>A0ACD3YX22_FUSSC</name>